<reference evidence="3 4" key="1">
    <citation type="submission" date="2020-11" db="EMBL/GenBank/DDBJ databases">
        <title>Description of Pontivivens ytuae sp. nov. isolated from deep sea sediment of Mariana Trench.</title>
        <authorList>
            <person name="Wang Z."/>
            <person name="Sun Q.-L."/>
            <person name="Xu X.-D."/>
            <person name="Tang Y.-Z."/>
            <person name="Zhang J."/>
        </authorList>
    </citation>
    <scope>NUCLEOTIDE SEQUENCE [LARGE SCALE GENOMIC DNA]</scope>
    <source>
        <strain evidence="3 4">MT2928</strain>
    </source>
</reference>
<dbReference type="PRINTS" id="PR00081">
    <property type="entry name" value="GDHRDH"/>
</dbReference>
<dbReference type="PANTHER" id="PTHR48107">
    <property type="entry name" value="NADPH-DEPENDENT ALDEHYDE REDUCTASE-LIKE PROTEIN, CHLOROPLASTIC-RELATED"/>
    <property type="match status" value="1"/>
</dbReference>
<dbReference type="AlphaFoldDB" id="A0A7S9LVL7"/>
<evidence type="ECO:0000313" key="3">
    <source>
        <dbReference type="EMBL" id="QPH56146.1"/>
    </source>
</evidence>
<dbReference type="Proteomes" id="UP000594800">
    <property type="component" value="Chromosome"/>
</dbReference>
<keyword evidence="2" id="KW-0560">Oxidoreductase</keyword>
<dbReference type="FunFam" id="3.40.50.720:FF:000084">
    <property type="entry name" value="Short-chain dehydrogenase reductase"/>
    <property type="match status" value="1"/>
</dbReference>
<protein>
    <submittedName>
        <fullName evidence="3">SDR family oxidoreductase</fullName>
    </submittedName>
</protein>
<keyword evidence="4" id="KW-1185">Reference proteome</keyword>
<accession>A0A7S9LVL7</accession>
<evidence type="ECO:0000313" key="4">
    <source>
        <dbReference type="Proteomes" id="UP000594800"/>
    </source>
</evidence>
<evidence type="ECO:0000256" key="2">
    <source>
        <dbReference type="ARBA" id="ARBA00023002"/>
    </source>
</evidence>
<dbReference type="InterPro" id="IPR002347">
    <property type="entry name" value="SDR_fam"/>
</dbReference>
<organism evidence="3 4">
    <name type="scientific">Pontivivens ytuae</name>
    <dbReference type="NCBI Taxonomy" id="2789856"/>
    <lineage>
        <taxon>Bacteria</taxon>
        <taxon>Pseudomonadati</taxon>
        <taxon>Pseudomonadota</taxon>
        <taxon>Alphaproteobacteria</taxon>
        <taxon>Rhodobacterales</taxon>
        <taxon>Paracoccaceae</taxon>
        <taxon>Pontivivens</taxon>
    </lineage>
</organism>
<name>A0A7S9LVL7_9RHOB</name>
<dbReference type="KEGG" id="poz:I0K15_07425"/>
<proteinExistence type="inferred from homology"/>
<dbReference type="Pfam" id="PF13561">
    <property type="entry name" value="adh_short_C2"/>
    <property type="match status" value="1"/>
</dbReference>
<dbReference type="InterPro" id="IPR036291">
    <property type="entry name" value="NAD(P)-bd_dom_sf"/>
</dbReference>
<dbReference type="PANTHER" id="PTHR48107:SF7">
    <property type="entry name" value="RE15974P"/>
    <property type="match status" value="1"/>
</dbReference>
<dbReference type="PRINTS" id="PR00080">
    <property type="entry name" value="SDRFAMILY"/>
</dbReference>
<gene>
    <name evidence="3" type="ORF">I0K15_07425</name>
</gene>
<dbReference type="GO" id="GO:0016614">
    <property type="term" value="F:oxidoreductase activity, acting on CH-OH group of donors"/>
    <property type="evidence" value="ECO:0007669"/>
    <property type="project" value="UniProtKB-ARBA"/>
</dbReference>
<dbReference type="Gene3D" id="3.40.50.720">
    <property type="entry name" value="NAD(P)-binding Rossmann-like Domain"/>
    <property type="match status" value="1"/>
</dbReference>
<dbReference type="SUPFAM" id="SSF51735">
    <property type="entry name" value="NAD(P)-binding Rossmann-fold domains"/>
    <property type="match status" value="1"/>
</dbReference>
<comment type="similarity">
    <text evidence="1">Belongs to the short-chain dehydrogenases/reductases (SDR) family.</text>
</comment>
<dbReference type="EMBL" id="CP064942">
    <property type="protein sequence ID" value="QPH56146.1"/>
    <property type="molecule type" value="Genomic_DNA"/>
</dbReference>
<sequence length="265" mass="27789">MAGAGAAAAQEATASSRPLAGKTAIVTGARANMGRAFSVALAEMGADVVVHYHRAETVGEAEETARFVRAAGSRAVLSVGDLGQPETARAMFDAAEREFGGADILVNNAGAIIKKPVAEFTDEEFDRLDSANGRGLFFALREGARRLRDGGRIINNATSLLAGAAPGYAIYAGTKAPVEEYTRMMAKELGDRMITVNAIAPGPVDTPFFHGAETPQSVAYAAGLSVEGRLGKVDDIVPLVRFLASPDSQWVNGQTMWVNGGYLTR</sequence>
<evidence type="ECO:0000256" key="1">
    <source>
        <dbReference type="ARBA" id="ARBA00006484"/>
    </source>
</evidence>